<dbReference type="AlphaFoldDB" id="A0A101LZ93"/>
<sequence length="55" mass="6396">MALIDLLELGWGIAIGQLDQWIKLRRLDMQLLKPLLQRMLSQNHALMPSLILYLP</sequence>
<keyword evidence="1" id="KW-0496">Mitochondrion</keyword>
<protein>
    <submittedName>
        <fullName evidence="1">Uncharacterized protein</fullName>
    </submittedName>
</protein>
<dbReference type="EMBL" id="LKAM01000006">
    <property type="protein sequence ID" value="KUM48104.1"/>
    <property type="molecule type" value="Genomic_DNA"/>
</dbReference>
<organism evidence="1">
    <name type="scientific">Picea glauca</name>
    <name type="common">White spruce</name>
    <name type="synonym">Pinus glauca</name>
    <dbReference type="NCBI Taxonomy" id="3330"/>
    <lineage>
        <taxon>Eukaryota</taxon>
        <taxon>Viridiplantae</taxon>
        <taxon>Streptophyta</taxon>
        <taxon>Embryophyta</taxon>
        <taxon>Tracheophyta</taxon>
        <taxon>Spermatophyta</taxon>
        <taxon>Pinopsida</taxon>
        <taxon>Pinidae</taxon>
        <taxon>Conifers I</taxon>
        <taxon>Pinales</taxon>
        <taxon>Pinaceae</taxon>
        <taxon>Picea</taxon>
    </lineage>
</organism>
<gene>
    <name evidence="1" type="ORF">ABT39_MTgene5100</name>
</gene>
<accession>A0A101LZ93</accession>
<name>A0A101LZ93_PICGL</name>
<comment type="caution">
    <text evidence="1">The sequence shown here is derived from an EMBL/GenBank/DDBJ whole genome shotgun (WGS) entry which is preliminary data.</text>
</comment>
<reference evidence="1" key="1">
    <citation type="journal article" date="2015" name="Genome Biol. Evol.">
        <title>Organellar Genomes of White Spruce (Picea glauca): Assembly and Annotation.</title>
        <authorList>
            <person name="Jackman S.D."/>
            <person name="Warren R.L."/>
            <person name="Gibb E.A."/>
            <person name="Vandervalk B.P."/>
            <person name="Mohamadi H."/>
            <person name="Chu J."/>
            <person name="Raymond A."/>
            <person name="Pleasance S."/>
            <person name="Coope R."/>
            <person name="Wildung M.R."/>
            <person name="Ritland C.E."/>
            <person name="Bousquet J."/>
            <person name="Jones S.J."/>
            <person name="Bohlmann J."/>
            <person name="Birol I."/>
        </authorList>
    </citation>
    <scope>NUCLEOTIDE SEQUENCE [LARGE SCALE GENOMIC DNA]</scope>
    <source>
        <tissue evidence="1">Flushing bud</tissue>
    </source>
</reference>
<geneLocation type="mitochondrion" evidence="1"/>
<proteinExistence type="predicted"/>
<evidence type="ECO:0000313" key="1">
    <source>
        <dbReference type="EMBL" id="KUM48104.1"/>
    </source>
</evidence>